<dbReference type="InterPro" id="IPR025662">
    <property type="entry name" value="Sigma_54_int_dom_ATP-bd_1"/>
</dbReference>
<evidence type="ECO:0000313" key="9">
    <source>
        <dbReference type="Proteomes" id="UP000295727"/>
    </source>
</evidence>
<dbReference type="SMART" id="SM00382">
    <property type="entry name" value="AAA"/>
    <property type="match status" value="1"/>
</dbReference>
<sequence length="394" mass="42855">MAVFSFADPSSHAITIRAKALTFDDPKSRVLLERVQLVAPSDATVLVTGESGTGKELIARLVHSLSERRDGPFVAINCGAFSETLIESELFGHERGAFTGAVASQPGWFESANRGTLFLDEVGDLPLAAQVKLLRVLQEREVVPVGSRKPVKIDVRLVAATNVNLEAAVRAGNFREDLYYRLNVVKLSLLPLRERPGDIAPLIDHFLESYSKRLRNARPTLTAAALTRLHEHSWPGNIRELENVIHHAVLVSSGGVIDVADLHFSALALAAPLERETAPAHGSGGRTERPSDIAEASAALRAAVVDLLDLGTPQLWQHIEEAVYRSVFEYSEHNQLRTSRLLDLSRNIVRARLAQLGLLKLRDAGDVADAGESGALHRASGEERDAGQSGRRQA</sequence>
<evidence type="ECO:0000313" key="8">
    <source>
        <dbReference type="EMBL" id="QBQ98872.1"/>
    </source>
</evidence>
<keyword evidence="3" id="KW-0805">Transcription regulation</keyword>
<keyword evidence="2" id="KW-0067">ATP-binding</keyword>
<feature type="domain" description="Sigma-54 factor interaction" evidence="7">
    <location>
        <begin position="21"/>
        <end position="250"/>
    </location>
</feature>
<dbReference type="InterPro" id="IPR027417">
    <property type="entry name" value="P-loop_NTPase"/>
</dbReference>
<dbReference type="InterPro" id="IPR003593">
    <property type="entry name" value="AAA+_ATPase"/>
</dbReference>
<keyword evidence="5" id="KW-0804">Transcription</keyword>
<proteinExistence type="predicted"/>
<evidence type="ECO:0000256" key="5">
    <source>
        <dbReference type="ARBA" id="ARBA00023163"/>
    </source>
</evidence>
<dbReference type="PROSITE" id="PS50045">
    <property type="entry name" value="SIGMA54_INTERACT_4"/>
    <property type="match status" value="1"/>
</dbReference>
<dbReference type="PROSITE" id="PS00675">
    <property type="entry name" value="SIGMA54_INTERACT_1"/>
    <property type="match status" value="1"/>
</dbReference>
<dbReference type="InterPro" id="IPR002078">
    <property type="entry name" value="Sigma_54_int"/>
</dbReference>
<keyword evidence="4" id="KW-0238">DNA-binding</keyword>
<organism evidence="8 9">
    <name type="scientific">Paraburkholderia pallida</name>
    <dbReference type="NCBI Taxonomy" id="2547399"/>
    <lineage>
        <taxon>Bacteria</taxon>
        <taxon>Pseudomonadati</taxon>
        <taxon>Pseudomonadota</taxon>
        <taxon>Betaproteobacteria</taxon>
        <taxon>Burkholderiales</taxon>
        <taxon>Burkholderiaceae</taxon>
        <taxon>Paraburkholderia</taxon>
    </lineage>
</organism>
<evidence type="ECO:0000256" key="3">
    <source>
        <dbReference type="ARBA" id="ARBA00023015"/>
    </source>
</evidence>
<dbReference type="Gene3D" id="3.40.50.300">
    <property type="entry name" value="P-loop containing nucleotide triphosphate hydrolases"/>
    <property type="match status" value="1"/>
</dbReference>
<evidence type="ECO:0000256" key="1">
    <source>
        <dbReference type="ARBA" id="ARBA00022741"/>
    </source>
</evidence>
<evidence type="ECO:0000259" key="7">
    <source>
        <dbReference type="PROSITE" id="PS50045"/>
    </source>
</evidence>
<dbReference type="CDD" id="cd00009">
    <property type="entry name" value="AAA"/>
    <property type="match status" value="1"/>
</dbReference>
<accession>A0A4V1AZD3</accession>
<dbReference type="AlphaFoldDB" id="A0A4V1AZD3"/>
<dbReference type="InterPro" id="IPR009057">
    <property type="entry name" value="Homeodomain-like_sf"/>
</dbReference>
<dbReference type="SUPFAM" id="SSF52540">
    <property type="entry name" value="P-loop containing nucleoside triphosphate hydrolases"/>
    <property type="match status" value="1"/>
</dbReference>
<dbReference type="Pfam" id="PF00158">
    <property type="entry name" value="Sigma54_activat"/>
    <property type="match status" value="1"/>
</dbReference>
<evidence type="ECO:0000256" key="4">
    <source>
        <dbReference type="ARBA" id="ARBA00023125"/>
    </source>
</evidence>
<dbReference type="GO" id="GO:0003677">
    <property type="term" value="F:DNA binding"/>
    <property type="evidence" value="ECO:0007669"/>
    <property type="project" value="UniProtKB-KW"/>
</dbReference>
<keyword evidence="1" id="KW-0547">Nucleotide-binding</keyword>
<dbReference type="GO" id="GO:0006355">
    <property type="term" value="P:regulation of DNA-templated transcription"/>
    <property type="evidence" value="ECO:0007669"/>
    <property type="project" value="InterPro"/>
</dbReference>
<dbReference type="GO" id="GO:0005524">
    <property type="term" value="F:ATP binding"/>
    <property type="evidence" value="ECO:0007669"/>
    <property type="project" value="UniProtKB-KW"/>
</dbReference>
<dbReference type="PANTHER" id="PTHR32071:SF21">
    <property type="entry name" value="TRANSCRIPTIONAL REGULATORY PROTEIN FLGR"/>
    <property type="match status" value="1"/>
</dbReference>
<keyword evidence="9" id="KW-1185">Reference proteome</keyword>
<evidence type="ECO:0000256" key="6">
    <source>
        <dbReference type="SAM" id="MobiDB-lite"/>
    </source>
</evidence>
<dbReference type="SUPFAM" id="SSF46689">
    <property type="entry name" value="Homeodomain-like"/>
    <property type="match status" value="1"/>
</dbReference>
<dbReference type="PANTHER" id="PTHR32071">
    <property type="entry name" value="TRANSCRIPTIONAL REGULATORY PROTEIN"/>
    <property type="match status" value="1"/>
</dbReference>
<reference evidence="8 9" key="1">
    <citation type="submission" date="2019-03" db="EMBL/GenBank/DDBJ databases">
        <title>Paraburkholderia sp. 7MH5, isolated from subtropical forest soil.</title>
        <authorList>
            <person name="Gao Z.-H."/>
            <person name="Qiu L.-H."/>
        </authorList>
    </citation>
    <scope>NUCLEOTIDE SEQUENCE [LARGE SCALE GENOMIC DNA]</scope>
    <source>
        <strain evidence="8 9">7MH5</strain>
    </source>
</reference>
<dbReference type="Proteomes" id="UP000295727">
    <property type="component" value="Chromosome 2"/>
</dbReference>
<dbReference type="Pfam" id="PF25601">
    <property type="entry name" value="AAA_lid_14"/>
    <property type="match status" value="1"/>
</dbReference>
<dbReference type="FunFam" id="3.40.50.300:FF:000006">
    <property type="entry name" value="DNA-binding transcriptional regulator NtrC"/>
    <property type="match status" value="1"/>
</dbReference>
<feature type="region of interest" description="Disordered" evidence="6">
    <location>
        <begin position="371"/>
        <end position="394"/>
    </location>
</feature>
<dbReference type="KEGG" id="ppai:E1956_16585"/>
<gene>
    <name evidence="8" type="ORF">E1956_16585</name>
</gene>
<dbReference type="EMBL" id="CP038149">
    <property type="protein sequence ID" value="QBQ98872.1"/>
    <property type="molecule type" value="Genomic_DNA"/>
</dbReference>
<name>A0A4V1AZD3_9BURK</name>
<protein>
    <submittedName>
        <fullName evidence="8">AAA family ATPase</fullName>
    </submittedName>
</protein>
<dbReference type="PROSITE" id="PS00688">
    <property type="entry name" value="SIGMA54_INTERACT_3"/>
    <property type="match status" value="1"/>
</dbReference>
<dbReference type="InterPro" id="IPR058031">
    <property type="entry name" value="AAA_lid_NorR"/>
</dbReference>
<dbReference type="Gene3D" id="1.10.8.60">
    <property type="match status" value="1"/>
</dbReference>
<dbReference type="OrthoDB" id="9761705at2"/>
<dbReference type="InterPro" id="IPR025944">
    <property type="entry name" value="Sigma_54_int_dom_CS"/>
</dbReference>
<evidence type="ECO:0000256" key="2">
    <source>
        <dbReference type="ARBA" id="ARBA00022840"/>
    </source>
</evidence>
<dbReference type="RefSeq" id="WP_134751083.1">
    <property type="nucleotide sequence ID" value="NZ_CP038149.1"/>
</dbReference>